<proteinExistence type="predicted"/>
<dbReference type="AlphaFoldDB" id="I1XME2"/>
<evidence type="ECO:0000313" key="1">
    <source>
        <dbReference type="EMBL" id="AFI85561.1"/>
    </source>
</evidence>
<gene>
    <name evidence="1" type="ordered locus">Q7A_2775</name>
</gene>
<reference evidence="1 2" key="1">
    <citation type="journal article" date="2012" name="J. Bacteriol.">
        <title>Complete genome sequences of Methylophaga sp. strain JAM1 and Methylophaga sp. strain JAM7.</title>
        <authorList>
            <person name="Villeneuve C."/>
            <person name="Martineau C."/>
            <person name="Mauffrey F."/>
            <person name="Villemur R."/>
        </authorList>
    </citation>
    <scope>NUCLEOTIDE SEQUENCE [LARGE SCALE GENOMIC DNA]</scope>
    <source>
        <strain evidence="1 2">JAM1</strain>
    </source>
</reference>
<accession>I1XME2</accession>
<organism evidence="1 2">
    <name type="scientific">Methylophaga nitratireducenticrescens</name>
    <dbReference type="NCBI Taxonomy" id="754476"/>
    <lineage>
        <taxon>Bacteria</taxon>
        <taxon>Pseudomonadati</taxon>
        <taxon>Pseudomonadota</taxon>
        <taxon>Gammaproteobacteria</taxon>
        <taxon>Thiotrichales</taxon>
        <taxon>Piscirickettsiaceae</taxon>
        <taxon>Methylophaga</taxon>
    </lineage>
</organism>
<reference evidence="1 2" key="2">
    <citation type="journal article" date="2013" name="Int. J. Syst. Evol. Microbiol.">
        <title>Methylophaga nitratireducenticrescens sp. nov. and Methylophaga frappieri sp. nov., isolated from the biofilm of the methanol-fed denitrification system treating the seawater at the Montreal Biodome.</title>
        <authorList>
            <person name="Villeneuve C."/>
            <person name="Martineau C."/>
            <person name="Mauffrey F."/>
            <person name="Villemur R."/>
        </authorList>
    </citation>
    <scope>NUCLEOTIDE SEQUENCE [LARGE SCALE GENOMIC DNA]</scope>
    <source>
        <strain evidence="1 2">JAM1</strain>
    </source>
</reference>
<protein>
    <submittedName>
        <fullName evidence="1">Uncharacterized protein</fullName>
    </submittedName>
</protein>
<dbReference type="HOGENOM" id="CLU_3272667_0_0_6"/>
<dbReference type="PATRIC" id="fig|754476.3.peg.2722"/>
<name>I1XME2_METNJ</name>
<dbReference type="STRING" id="754476.Q7A_2775"/>
<evidence type="ECO:0000313" key="2">
    <source>
        <dbReference type="Proteomes" id="UP000009144"/>
    </source>
</evidence>
<dbReference type="Proteomes" id="UP000009144">
    <property type="component" value="Chromosome"/>
</dbReference>
<keyword evidence="2" id="KW-1185">Reference proteome</keyword>
<sequence>MQNIDRGIAQNLIKPYQHKYRADKPVVFIIFRHILNFELHH</sequence>
<dbReference type="EMBL" id="CP003390">
    <property type="protein sequence ID" value="AFI85561.1"/>
    <property type="molecule type" value="Genomic_DNA"/>
</dbReference>